<proteinExistence type="inferred from homology"/>
<comment type="function">
    <text evidence="10">Ligand for members of the frizzled family of seven transmembrane receptors.</text>
</comment>
<dbReference type="EMBL" id="CAJVCH010364506">
    <property type="protein sequence ID" value="CAG7816248.1"/>
    <property type="molecule type" value="Genomic_DNA"/>
</dbReference>
<feature type="region of interest" description="Disordered" evidence="11">
    <location>
        <begin position="54"/>
        <end position="73"/>
    </location>
</feature>
<accession>A0A8J2KGA0</accession>
<dbReference type="GO" id="GO:0005125">
    <property type="term" value="F:cytokine activity"/>
    <property type="evidence" value="ECO:0007669"/>
    <property type="project" value="TreeGrafter"/>
</dbReference>
<dbReference type="PANTHER" id="PTHR12027:SF112">
    <property type="entry name" value="PROTEIN WNT-2"/>
    <property type="match status" value="1"/>
</dbReference>
<dbReference type="PANTHER" id="PTHR12027">
    <property type="entry name" value="WNT RELATED"/>
    <property type="match status" value="1"/>
</dbReference>
<evidence type="ECO:0000256" key="9">
    <source>
        <dbReference type="ARBA" id="ARBA00023288"/>
    </source>
</evidence>
<sequence>MLDILFVLVAGSREAAFLYAISSAGVTFAVTQACARGNISSCGCAPPTTISTSAGHGVGSGGGSSSKSTSHRDWGVASGWRWGGCSADVDYAVRLARKFLDSREIEGDARSLMNLHNNKAGRKAVQTTLET</sequence>
<dbReference type="GO" id="GO:0005615">
    <property type="term" value="C:extracellular space"/>
    <property type="evidence" value="ECO:0007669"/>
    <property type="project" value="TreeGrafter"/>
</dbReference>
<gene>
    <name evidence="12" type="ORF">AFUS01_LOCUS26876</name>
</gene>
<dbReference type="Pfam" id="PF00110">
    <property type="entry name" value="wnt"/>
    <property type="match status" value="1"/>
</dbReference>
<dbReference type="GO" id="GO:0060070">
    <property type="term" value="P:canonical Wnt signaling pathway"/>
    <property type="evidence" value="ECO:0007669"/>
    <property type="project" value="TreeGrafter"/>
</dbReference>
<evidence type="ECO:0000256" key="7">
    <source>
        <dbReference type="ARBA" id="ARBA00023157"/>
    </source>
</evidence>
<evidence type="ECO:0000256" key="1">
    <source>
        <dbReference type="ARBA" id="ARBA00004498"/>
    </source>
</evidence>
<keyword evidence="9" id="KW-0449">Lipoprotein</keyword>
<organism evidence="12 13">
    <name type="scientific">Allacma fusca</name>
    <dbReference type="NCBI Taxonomy" id="39272"/>
    <lineage>
        <taxon>Eukaryota</taxon>
        <taxon>Metazoa</taxon>
        <taxon>Ecdysozoa</taxon>
        <taxon>Arthropoda</taxon>
        <taxon>Hexapoda</taxon>
        <taxon>Collembola</taxon>
        <taxon>Symphypleona</taxon>
        <taxon>Sminthuridae</taxon>
        <taxon>Allacma</taxon>
    </lineage>
</organism>
<keyword evidence="13" id="KW-1185">Reference proteome</keyword>
<evidence type="ECO:0000256" key="6">
    <source>
        <dbReference type="ARBA" id="ARBA00022687"/>
    </source>
</evidence>
<dbReference type="InterPro" id="IPR005817">
    <property type="entry name" value="Wnt"/>
</dbReference>
<keyword evidence="7" id="KW-1015">Disulfide bond</keyword>
<evidence type="ECO:0000256" key="5">
    <source>
        <dbReference type="ARBA" id="ARBA00022530"/>
    </source>
</evidence>
<evidence type="ECO:0000256" key="2">
    <source>
        <dbReference type="ARBA" id="ARBA00005683"/>
    </source>
</evidence>
<feature type="non-terminal residue" evidence="12">
    <location>
        <position position="131"/>
    </location>
</feature>
<keyword evidence="5" id="KW-0272">Extracellular matrix</keyword>
<name>A0A8J2KGA0_9HEXA</name>
<evidence type="ECO:0000313" key="13">
    <source>
        <dbReference type="Proteomes" id="UP000708208"/>
    </source>
</evidence>
<dbReference type="GO" id="GO:0030182">
    <property type="term" value="P:neuron differentiation"/>
    <property type="evidence" value="ECO:0007669"/>
    <property type="project" value="TreeGrafter"/>
</dbReference>
<keyword evidence="4" id="KW-0964">Secreted</keyword>
<dbReference type="Proteomes" id="UP000708208">
    <property type="component" value="Unassembled WGS sequence"/>
</dbReference>
<dbReference type="OrthoDB" id="5945655at2759"/>
<keyword evidence="6 10" id="KW-0879">Wnt signaling pathway</keyword>
<dbReference type="GO" id="GO:0046330">
    <property type="term" value="P:positive regulation of JNK cascade"/>
    <property type="evidence" value="ECO:0007669"/>
    <property type="project" value="TreeGrafter"/>
</dbReference>
<comment type="similarity">
    <text evidence="2 10">Belongs to the Wnt family.</text>
</comment>
<keyword evidence="8" id="KW-0325">Glycoprotein</keyword>
<comment type="caution">
    <text evidence="12">The sequence shown here is derived from an EMBL/GenBank/DDBJ whole genome shotgun (WGS) entry which is preliminary data.</text>
</comment>
<keyword evidence="3 10" id="KW-0217">Developmental protein</keyword>
<comment type="subcellular location">
    <subcellularLocation>
        <location evidence="1 10">Secreted</location>
        <location evidence="1 10">Extracellular space</location>
        <location evidence="1 10">Extracellular matrix</location>
    </subcellularLocation>
</comment>
<dbReference type="GO" id="GO:0005109">
    <property type="term" value="F:frizzled binding"/>
    <property type="evidence" value="ECO:0007669"/>
    <property type="project" value="TreeGrafter"/>
</dbReference>
<reference evidence="12" key="1">
    <citation type="submission" date="2021-06" db="EMBL/GenBank/DDBJ databases">
        <authorList>
            <person name="Hodson N. C."/>
            <person name="Mongue J. A."/>
            <person name="Jaron S. K."/>
        </authorList>
    </citation>
    <scope>NUCLEOTIDE SEQUENCE</scope>
</reference>
<evidence type="ECO:0000256" key="3">
    <source>
        <dbReference type="ARBA" id="ARBA00022473"/>
    </source>
</evidence>
<dbReference type="GO" id="GO:0045165">
    <property type="term" value="P:cell fate commitment"/>
    <property type="evidence" value="ECO:0007669"/>
    <property type="project" value="TreeGrafter"/>
</dbReference>
<dbReference type="SMART" id="SM00097">
    <property type="entry name" value="WNT1"/>
    <property type="match status" value="1"/>
</dbReference>
<dbReference type="AlphaFoldDB" id="A0A8J2KGA0"/>
<evidence type="ECO:0000256" key="8">
    <source>
        <dbReference type="ARBA" id="ARBA00023180"/>
    </source>
</evidence>
<protein>
    <recommendedName>
        <fullName evidence="10">Protein Wnt</fullName>
    </recommendedName>
</protein>
<evidence type="ECO:0000256" key="4">
    <source>
        <dbReference type="ARBA" id="ARBA00022525"/>
    </source>
</evidence>
<evidence type="ECO:0000313" key="12">
    <source>
        <dbReference type="EMBL" id="CAG7816248.1"/>
    </source>
</evidence>
<evidence type="ECO:0000256" key="10">
    <source>
        <dbReference type="RuleBase" id="RU003500"/>
    </source>
</evidence>
<evidence type="ECO:0000256" key="11">
    <source>
        <dbReference type="SAM" id="MobiDB-lite"/>
    </source>
</evidence>